<reference evidence="2 3" key="1">
    <citation type="submission" date="2019-01" db="EMBL/GenBank/DDBJ databases">
        <title>A draft genome assembly of the solar-powered sea slug Elysia chlorotica.</title>
        <authorList>
            <person name="Cai H."/>
            <person name="Li Q."/>
            <person name="Fang X."/>
            <person name="Li J."/>
            <person name="Curtis N.E."/>
            <person name="Altenburger A."/>
            <person name="Shibata T."/>
            <person name="Feng M."/>
            <person name="Maeda T."/>
            <person name="Schwartz J.A."/>
            <person name="Shigenobu S."/>
            <person name="Lundholm N."/>
            <person name="Nishiyama T."/>
            <person name="Yang H."/>
            <person name="Hasebe M."/>
            <person name="Li S."/>
            <person name="Pierce S.K."/>
            <person name="Wang J."/>
        </authorList>
    </citation>
    <scope>NUCLEOTIDE SEQUENCE [LARGE SCALE GENOMIC DNA]</scope>
    <source>
        <strain evidence="2">EC2010</strain>
        <tissue evidence="2">Whole organism of an adult</tissue>
    </source>
</reference>
<dbReference type="AlphaFoldDB" id="A0A3S0ZZR1"/>
<keyword evidence="3" id="KW-1185">Reference proteome</keyword>
<feature type="region of interest" description="Disordered" evidence="1">
    <location>
        <begin position="45"/>
        <end position="66"/>
    </location>
</feature>
<name>A0A3S0ZZR1_ELYCH</name>
<dbReference type="EMBL" id="RQTK01000025">
    <property type="protein sequence ID" value="RUS90775.1"/>
    <property type="molecule type" value="Genomic_DNA"/>
</dbReference>
<evidence type="ECO:0000313" key="3">
    <source>
        <dbReference type="Proteomes" id="UP000271974"/>
    </source>
</evidence>
<dbReference type="InterPro" id="IPR026702">
    <property type="entry name" value="CCDC83"/>
</dbReference>
<evidence type="ECO:0000313" key="2">
    <source>
        <dbReference type="EMBL" id="RUS90775.1"/>
    </source>
</evidence>
<organism evidence="2 3">
    <name type="scientific">Elysia chlorotica</name>
    <name type="common">Eastern emerald elysia</name>
    <name type="synonym">Sea slug</name>
    <dbReference type="NCBI Taxonomy" id="188477"/>
    <lineage>
        <taxon>Eukaryota</taxon>
        <taxon>Metazoa</taxon>
        <taxon>Spiralia</taxon>
        <taxon>Lophotrochozoa</taxon>
        <taxon>Mollusca</taxon>
        <taxon>Gastropoda</taxon>
        <taxon>Heterobranchia</taxon>
        <taxon>Euthyneura</taxon>
        <taxon>Panpulmonata</taxon>
        <taxon>Sacoglossa</taxon>
        <taxon>Placobranchoidea</taxon>
        <taxon>Plakobranchidae</taxon>
        <taxon>Elysia</taxon>
    </lineage>
</organism>
<sequence>MDLAKITVPTEESIEQQVLKISTDRPKSATQKAVEDKVFSLISYRPSLEDTGEEEEPAPSEADSGSDFYENYFFEEENFEDYLKLGPLELKLLSVTGQQMPIHEMEEPSQEEVESKAWNPDEWPVTCGMLKGPLMFNVKS</sequence>
<dbReference type="PANTHER" id="PTHR21468:SF1">
    <property type="entry name" value="COILED-COIL DOMAIN-CONTAINING PROTEIN 83"/>
    <property type="match status" value="1"/>
</dbReference>
<dbReference type="Proteomes" id="UP000271974">
    <property type="component" value="Unassembled WGS sequence"/>
</dbReference>
<dbReference type="OrthoDB" id="10005859at2759"/>
<dbReference type="STRING" id="188477.A0A3S0ZZR1"/>
<accession>A0A3S0ZZR1</accession>
<protein>
    <submittedName>
        <fullName evidence="2">Uncharacterized protein</fullName>
    </submittedName>
</protein>
<proteinExistence type="predicted"/>
<dbReference type="PANTHER" id="PTHR21468">
    <property type="entry name" value="HSD9"/>
    <property type="match status" value="1"/>
</dbReference>
<evidence type="ECO:0000256" key="1">
    <source>
        <dbReference type="SAM" id="MobiDB-lite"/>
    </source>
</evidence>
<gene>
    <name evidence="2" type="ORF">EGW08_001486</name>
</gene>
<comment type="caution">
    <text evidence="2">The sequence shown here is derived from an EMBL/GenBank/DDBJ whole genome shotgun (WGS) entry which is preliminary data.</text>
</comment>